<dbReference type="PANTHER" id="PTHR37471:SF1">
    <property type="entry name" value="AB HYDROLASE-1 DOMAIN-CONTAINING PROTEIN"/>
    <property type="match status" value="1"/>
</dbReference>
<accession>A0A409XKW5</accession>
<evidence type="ECO:0000256" key="1">
    <source>
        <dbReference type="SAM" id="MobiDB-lite"/>
    </source>
</evidence>
<dbReference type="Proteomes" id="UP000283269">
    <property type="component" value="Unassembled WGS sequence"/>
</dbReference>
<feature type="compositionally biased region" description="Polar residues" evidence="1">
    <location>
        <begin position="7"/>
        <end position="25"/>
    </location>
</feature>
<dbReference type="EMBL" id="NHYD01001360">
    <property type="protein sequence ID" value="PPQ91387.1"/>
    <property type="molecule type" value="Genomic_DNA"/>
</dbReference>
<organism evidence="2 3">
    <name type="scientific">Psilocybe cyanescens</name>
    <dbReference type="NCBI Taxonomy" id="93625"/>
    <lineage>
        <taxon>Eukaryota</taxon>
        <taxon>Fungi</taxon>
        <taxon>Dikarya</taxon>
        <taxon>Basidiomycota</taxon>
        <taxon>Agaricomycotina</taxon>
        <taxon>Agaricomycetes</taxon>
        <taxon>Agaricomycetidae</taxon>
        <taxon>Agaricales</taxon>
        <taxon>Agaricineae</taxon>
        <taxon>Strophariaceae</taxon>
        <taxon>Psilocybe</taxon>
    </lineage>
</organism>
<name>A0A409XKW5_PSICY</name>
<feature type="region of interest" description="Disordered" evidence="1">
    <location>
        <begin position="1"/>
        <end position="41"/>
    </location>
</feature>
<protein>
    <submittedName>
        <fullName evidence="2">Uncharacterized protein</fullName>
    </submittedName>
</protein>
<comment type="caution">
    <text evidence="2">The sequence shown here is derived from an EMBL/GenBank/DDBJ whole genome shotgun (WGS) entry which is preliminary data.</text>
</comment>
<dbReference type="PANTHER" id="PTHR37471">
    <property type="entry name" value="UNNAMED PRODUCT"/>
    <property type="match status" value="1"/>
</dbReference>
<dbReference type="AlphaFoldDB" id="A0A409XKW5"/>
<keyword evidence="3" id="KW-1185">Reference proteome</keyword>
<evidence type="ECO:0000313" key="2">
    <source>
        <dbReference type="EMBL" id="PPQ91387.1"/>
    </source>
</evidence>
<dbReference type="STRING" id="93625.A0A409XKW5"/>
<gene>
    <name evidence="2" type="ORF">CVT25_004154</name>
</gene>
<sequence length="281" mass="29799">MGASLPSYATTTPPHSQSLSADTPFNPNPNPNLNLNKNQDNSVVPGSNTGWDSVVLVVHLYGTFVAEWVMRMCVDVDLIRGDGLGDAANVPVAELTTETTTTNPPGEAPHTLELAHKIVHMVLVDPIPILLSDPTVVHKFLYREPGSVSPVLLGSVNGVGGARYIESSNGGVSIGTAGSMGVGGEHLEQDAHIDSQAIGGVGASNHTLWSRYYSSAVIWYCTSQDADVARTLYYVFFWAEVERFVGGVGLLFAHQLSKASPTDNSWLRVIVIFPGSGSAGI</sequence>
<evidence type="ECO:0000313" key="3">
    <source>
        <dbReference type="Proteomes" id="UP000283269"/>
    </source>
</evidence>
<proteinExistence type="predicted"/>
<dbReference type="InParanoid" id="A0A409XKW5"/>
<reference evidence="2 3" key="1">
    <citation type="journal article" date="2018" name="Evol. Lett.">
        <title>Horizontal gene cluster transfer increased hallucinogenic mushroom diversity.</title>
        <authorList>
            <person name="Reynolds H.T."/>
            <person name="Vijayakumar V."/>
            <person name="Gluck-Thaler E."/>
            <person name="Korotkin H.B."/>
            <person name="Matheny P.B."/>
            <person name="Slot J.C."/>
        </authorList>
    </citation>
    <scope>NUCLEOTIDE SEQUENCE [LARGE SCALE GENOMIC DNA]</scope>
    <source>
        <strain evidence="2 3">2631</strain>
    </source>
</reference>